<evidence type="ECO:0000256" key="1">
    <source>
        <dbReference type="SAM" id="MobiDB-lite"/>
    </source>
</evidence>
<dbReference type="AlphaFoldDB" id="A0A7S2V9V9"/>
<reference evidence="2" key="1">
    <citation type="submission" date="2021-01" db="EMBL/GenBank/DDBJ databases">
        <authorList>
            <person name="Corre E."/>
            <person name="Pelletier E."/>
            <person name="Niang G."/>
            <person name="Scheremetjew M."/>
            <person name="Finn R."/>
            <person name="Kale V."/>
            <person name="Holt S."/>
            <person name="Cochrane G."/>
            <person name="Meng A."/>
            <person name="Brown T."/>
            <person name="Cohen L."/>
        </authorList>
    </citation>
    <scope>NUCLEOTIDE SEQUENCE</scope>
    <source>
        <strain evidence="2">CCMP1661</strain>
    </source>
</reference>
<dbReference type="EMBL" id="HBHR01024056">
    <property type="protein sequence ID" value="CAD9875505.1"/>
    <property type="molecule type" value="Transcribed_RNA"/>
</dbReference>
<feature type="region of interest" description="Disordered" evidence="1">
    <location>
        <begin position="357"/>
        <end position="378"/>
    </location>
</feature>
<evidence type="ECO:0000313" key="2">
    <source>
        <dbReference type="EMBL" id="CAD9875505.1"/>
    </source>
</evidence>
<organism evidence="2">
    <name type="scientific">Fibrocapsa japonica</name>
    <dbReference type="NCBI Taxonomy" id="94617"/>
    <lineage>
        <taxon>Eukaryota</taxon>
        <taxon>Sar</taxon>
        <taxon>Stramenopiles</taxon>
        <taxon>Ochrophyta</taxon>
        <taxon>Raphidophyceae</taxon>
        <taxon>Chattonellales</taxon>
        <taxon>Chattonellaceae</taxon>
        <taxon>Fibrocapsa</taxon>
    </lineage>
</organism>
<gene>
    <name evidence="2" type="ORF">FJAP1339_LOCUS12384</name>
</gene>
<accession>A0A7S2V9V9</accession>
<sequence length="444" mass="49529">MGGSASVVVERELLKPVDGSDLNAAADAVAEVKRMRKLLHEMRAVEEHSVANIDDCKAEKLCGKRFNEKKFYEFTNTEDKISWVDLSTKVAAKLVPGNGKVPLGTYMNPQMPLDDEGTNWGNTNVPPTKLQQQVDVLLQGRWAAPRLIGTRDEIDPVHRDLLLRQIGCPPFRAVSWRTLEKLGRFPNFDEGESKTLPQIMVEMGERECTAPPHPPSATPFGRPPPAKVPQGFWPFFDAQCADVPRLQLYMVSHRWLRSGADPAHPDDEAGSKARMLAEFGKALAADVLGLEAYFWIDYSCLNWTDRTRGMIALPLYISMCTAGLIALNHAEYASRGWCRLEEAVYCALAPTPQIKNLPPIPPEAPTSAREKEQGETSATVANKRVLTNPLEGEFSVEADRQTAQKLMETAEKLWGHNWLKKNFDETKLQSSSSLQYGQTEVFLV</sequence>
<proteinExistence type="predicted"/>
<protein>
    <submittedName>
        <fullName evidence="2">Uncharacterized protein</fullName>
    </submittedName>
</protein>
<name>A0A7S2V9V9_9STRA</name>